<evidence type="ECO:0000256" key="2">
    <source>
        <dbReference type="ARBA" id="ARBA00023015"/>
    </source>
</evidence>
<dbReference type="RefSeq" id="WP_003554673.1">
    <property type="nucleotide sequence ID" value="NZ_CABKOL010000102.1"/>
</dbReference>
<comment type="similarity">
    <text evidence="1">Belongs to the LysR transcriptional regulatory family.</text>
</comment>
<dbReference type="EMBL" id="CP047121">
    <property type="protein sequence ID" value="QHB52394.1"/>
    <property type="molecule type" value="Genomic_DNA"/>
</dbReference>
<dbReference type="SUPFAM" id="SSF53850">
    <property type="entry name" value="Periplasmic binding protein-like II"/>
    <property type="match status" value="1"/>
</dbReference>
<dbReference type="Proteomes" id="UP000465035">
    <property type="component" value="Chromosome"/>
</dbReference>
<dbReference type="PROSITE" id="PS50931">
    <property type="entry name" value="HTH_LYSR"/>
    <property type="match status" value="1"/>
</dbReference>
<dbReference type="Pfam" id="PF00126">
    <property type="entry name" value="HTH_1"/>
    <property type="match status" value="1"/>
</dbReference>
<evidence type="ECO:0000313" key="6">
    <source>
        <dbReference type="EMBL" id="QHB52394.1"/>
    </source>
</evidence>
<evidence type="ECO:0000259" key="5">
    <source>
        <dbReference type="PROSITE" id="PS50931"/>
    </source>
</evidence>
<feature type="domain" description="HTH lysR-type" evidence="5">
    <location>
        <begin position="23"/>
        <end position="74"/>
    </location>
</feature>
<dbReference type="Gene3D" id="3.40.190.10">
    <property type="entry name" value="Periplasmic binding protein-like II"/>
    <property type="match status" value="2"/>
</dbReference>
<accession>A0A6P1EEM1</accession>
<organism evidence="6 7">
    <name type="scientific">Lentilactobacillus hilgardii</name>
    <name type="common">Lactobacillus hilgardii</name>
    <dbReference type="NCBI Taxonomy" id="1588"/>
    <lineage>
        <taxon>Bacteria</taxon>
        <taxon>Bacillati</taxon>
        <taxon>Bacillota</taxon>
        <taxon>Bacilli</taxon>
        <taxon>Lactobacillales</taxon>
        <taxon>Lactobacillaceae</taxon>
        <taxon>Lentilactobacillus</taxon>
    </lineage>
</organism>
<dbReference type="GO" id="GO:0000976">
    <property type="term" value="F:transcription cis-regulatory region binding"/>
    <property type="evidence" value="ECO:0007669"/>
    <property type="project" value="TreeGrafter"/>
</dbReference>
<keyword evidence="3" id="KW-0238">DNA-binding</keyword>
<reference evidence="6 7" key="1">
    <citation type="submission" date="2019-12" db="EMBL/GenBank/DDBJ databases">
        <title>Lactobacillus hilgardii FLUB.</title>
        <authorList>
            <person name="Gustaw K."/>
        </authorList>
    </citation>
    <scope>NUCLEOTIDE SEQUENCE [LARGE SCALE GENOMIC DNA]</scope>
    <source>
        <strain evidence="6 7">FLUB</strain>
    </source>
</reference>
<evidence type="ECO:0000313" key="7">
    <source>
        <dbReference type="Proteomes" id="UP000465035"/>
    </source>
</evidence>
<evidence type="ECO:0000256" key="4">
    <source>
        <dbReference type="ARBA" id="ARBA00023163"/>
    </source>
</evidence>
<name>A0A6P1EEM1_LENHI</name>
<protein>
    <submittedName>
        <fullName evidence="6">LysR family transcriptional regulator</fullName>
    </submittedName>
</protein>
<sequence>MYNNNINNSYYGGDFIVLDRRYETFLTLAKTVSYTKTAQKLYITQPAVTQQIASLQKDLQIELVRYERPNLIITSAGRELAKYIESVRIKSHQLLQHLQSPNDKRSLKFGATLSFNTIVEPNFIKHIAPKFTNIDCLVANTDQILTQIDNGQIEFGLVEGNFKLSDYDSIPIFKDDFIAVCNPQNPLANQKRIDLKACLKFPLLLREVGSGTRSILEDWLAMVNHSVSDFSKIITIGDMSTIISLLQTNMGISFMYRSLLTEKLSTHQLVQLPLTSFDITRTLSMVFQKQSYYETQYHQLADDIKTILAK</sequence>
<dbReference type="Pfam" id="PF03466">
    <property type="entry name" value="LysR_substrate"/>
    <property type="match status" value="1"/>
</dbReference>
<proteinExistence type="inferred from homology"/>
<evidence type="ECO:0000256" key="3">
    <source>
        <dbReference type="ARBA" id="ARBA00023125"/>
    </source>
</evidence>
<keyword evidence="2" id="KW-0805">Transcription regulation</keyword>
<dbReference type="PANTHER" id="PTHR30126">
    <property type="entry name" value="HTH-TYPE TRANSCRIPTIONAL REGULATOR"/>
    <property type="match status" value="1"/>
</dbReference>
<dbReference type="InterPro" id="IPR036390">
    <property type="entry name" value="WH_DNA-bd_sf"/>
</dbReference>
<dbReference type="GO" id="GO:0003700">
    <property type="term" value="F:DNA-binding transcription factor activity"/>
    <property type="evidence" value="ECO:0007669"/>
    <property type="project" value="InterPro"/>
</dbReference>
<dbReference type="InterPro" id="IPR005119">
    <property type="entry name" value="LysR_subst-bd"/>
</dbReference>
<dbReference type="InterPro" id="IPR036388">
    <property type="entry name" value="WH-like_DNA-bd_sf"/>
</dbReference>
<evidence type="ECO:0000256" key="1">
    <source>
        <dbReference type="ARBA" id="ARBA00009437"/>
    </source>
</evidence>
<dbReference type="PANTHER" id="PTHR30126:SF40">
    <property type="entry name" value="HTH-TYPE TRANSCRIPTIONAL REGULATOR GLTR"/>
    <property type="match status" value="1"/>
</dbReference>
<dbReference type="SUPFAM" id="SSF46785">
    <property type="entry name" value="Winged helix' DNA-binding domain"/>
    <property type="match status" value="1"/>
</dbReference>
<dbReference type="AlphaFoldDB" id="A0A6P1EEM1"/>
<dbReference type="InterPro" id="IPR000847">
    <property type="entry name" value="LysR_HTH_N"/>
</dbReference>
<gene>
    <name evidence="6" type="ORF">GQR93_09410</name>
</gene>
<dbReference type="Gene3D" id="1.10.10.10">
    <property type="entry name" value="Winged helix-like DNA-binding domain superfamily/Winged helix DNA-binding domain"/>
    <property type="match status" value="1"/>
</dbReference>
<keyword evidence="4" id="KW-0804">Transcription</keyword>